<evidence type="ECO:0000313" key="2">
    <source>
        <dbReference type="Proteomes" id="UP000186922"/>
    </source>
</evidence>
<accession>A0A1D1UE32</accession>
<dbReference type="EMBL" id="BDGG01000001">
    <property type="protein sequence ID" value="GAU87741.1"/>
    <property type="molecule type" value="Genomic_DNA"/>
</dbReference>
<proteinExistence type="predicted"/>
<gene>
    <name evidence="1" type="primary">RvY_00546-1</name>
    <name evidence="1" type="synonym">RvY_00546.1</name>
    <name evidence="1" type="ORF">RvY_00546</name>
</gene>
<keyword evidence="2" id="KW-1185">Reference proteome</keyword>
<reference evidence="1 2" key="1">
    <citation type="journal article" date="2016" name="Nat. Commun.">
        <title>Extremotolerant tardigrade genome and improved radiotolerance of human cultured cells by tardigrade-unique protein.</title>
        <authorList>
            <person name="Hashimoto T."/>
            <person name="Horikawa D.D."/>
            <person name="Saito Y."/>
            <person name="Kuwahara H."/>
            <person name="Kozuka-Hata H."/>
            <person name="Shin-I T."/>
            <person name="Minakuchi Y."/>
            <person name="Ohishi K."/>
            <person name="Motoyama A."/>
            <person name="Aizu T."/>
            <person name="Enomoto A."/>
            <person name="Kondo K."/>
            <person name="Tanaka S."/>
            <person name="Hara Y."/>
            <person name="Koshikawa S."/>
            <person name="Sagara H."/>
            <person name="Miura T."/>
            <person name="Yokobori S."/>
            <person name="Miyagawa K."/>
            <person name="Suzuki Y."/>
            <person name="Kubo T."/>
            <person name="Oyama M."/>
            <person name="Kohara Y."/>
            <person name="Fujiyama A."/>
            <person name="Arakawa K."/>
            <person name="Katayama T."/>
            <person name="Toyoda A."/>
            <person name="Kunieda T."/>
        </authorList>
    </citation>
    <scope>NUCLEOTIDE SEQUENCE [LARGE SCALE GENOMIC DNA]</scope>
    <source>
        <strain evidence="1 2">YOKOZUNA-1</strain>
    </source>
</reference>
<evidence type="ECO:0000313" key="1">
    <source>
        <dbReference type="EMBL" id="GAU87741.1"/>
    </source>
</evidence>
<organism evidence="1 2">
    <name type="scientific">Ramazzottius varieornatus</name>
    <name type="common">Water bear</name>
    <name type="synonym">Tardigrade</name>
    <dbReference type="NCBI Taxonomy" id="947166"/>
    <lineage>
        <taxon>Eukaryota</taxon>
        <taxon>Metazoa</taxon>
        <taxon>Ecdysozoa</taxon>
        <taxon>Tardigrada</taxon>
        <taxon>Eutardigrada</taxon>
        <taxon>Parachela</taxon>
        <taxon>Hypsibioidea</taxon>
        <taxon>Ramazzottiidae</taxon>
        <taxon>Ramazzottius</taxon>
    </lineage>
</organism>
<comment type="caution">
    <text evidence="1">The sequence shown here is derived from an EMBL/GenBank/DDBJ whole genome shotgun (WGS) entry which is preliminary data.</text>
</comment>
<sequence length="62" mass="6973">MVNQPTHPPWRLYHCTILYLPTSLPSHVAADRTAGSTSYAIPCRSYYCPTGRVLRVIISLIN</sequence>
<name>A0A1D1UE32_RAMVA</name>
<dbReference type="Proteomes" id="UP000186922">
    <property type="component" value="Unassembled WGS sequence"/>
</dbReference>
<dbReference type="AlphaFoldDB" id="A0A1D1UE32"/>
<protein>
    <submittedName>
        <fullName evidence="1">Uncharacterized protein</fullName>
    </submittedName>
</protein>